<dbReference type="EMBL" id="CABVHG010000047">
    <property type="protein sequence ID" value="VVN35744.1"/>
    <property type="molecule type" value="Genomic_DNA"/>
</dbReference>
<dbReference type="InterPro" id="IPR015946">
    <property type="entry name" value="KH_dom-like_a/b"/>
</dbReference>
<dbReference type="EMBL" id="OZ024668">
    <property type="protein sequence ID" value="CAK9890098.1"/>
    <property type="molecule type" value="Genomic_DNA"/>
</dbReference>
<reference evidence="1 3" key="2">
    <citation type="submission" date="2024-03" db="EMBL/GenBank/DDBJ databases">
        <authorList>
            <person name="Alaster D. Moffat"/>
            <person name="Govind Chandra"/>
            <person name="Andrew W. Truman"/>
        </authorList>
    </citation>
    <scope>NUCLEOTIDE SEQUENCE [LARGE SCALE GENOMIC DNA]</scope>
    <source>
        <strain evidence="1">PS652</strain>
    </source>
</reference>
<gene>
    <name evidence="1" type="ORF">PS652_02931</name>
    <name evidence="2" type="ORF">PS652_05107</name>
</gene>
<dbReference type="RefSeq" id="WP_100782322.1">
    <property type="nucleotide sequence ID" value="NZ_OZ024668.1"/>
</dbReference>
<dbReference type="Pfam" id="PF02566">
    <property type="entry name" value="OsmC"/>
    <property type="match status" value="1"/>
</dbReference>
<dbReference type="SUPFAM" id="SSF82784">
    <property type="entry name" value="OsmC-like"/>
    <property type="match status" value="1"/>
</dbReference>
<evidence type="ECO:0008006" key="4">
    <source>
        <dbReference type="Google" id="ProtNLM"/>
    </source>
</evidence>
<dbReference type="PANTHER" id="PTHR35368:SF1">
    <property type="entry name" value="HYDROPEROXIDE REDUCTASE"/>
    <property type="match status" value="1"/>
</dbReference>
<dbReference type="PANTHER" id="PTHR35368">
    <property type="entry name" value="HYDROPEROXIDE REDUCTASE"/>
    <property type="match status" value="1"/>
</dbReference>
<sequence>MSNIVNGINVTNLESFAHEVASDDQKAEARFNVHTQWMGQTKSVTHVTQCSLAGKRLERDFKIVSDEPVELLGENTAPGPMELLLAALNACMSVGYVTSAAAKGIKIKSLEIETDTNLDLRGFLGLDDTLNPGVNEIHYTVRICADAPQEKIEELHADVMKTSPNFHNMAREIKISPHLKII</sequence>
<reference evidence="2" key="1">
    <citation type="submission" date="2019-09" db="EMBL/GenBank/DDBJ databases">
        <authorList>
            <person name="Chandra G."/>
            <person name="Truman W A."/>
        </authorList>
    </citation>
    <scope>NUCLEOTIDE SEQUENCE [LARGE SCALE GENOMIC DNA]</scope>
    <source>
        <strain evidence="2">PS652</strain>
    </source>
</reference>
<evidence type="ECO:0000313" key="2">
    <source>
        <dbReference type="EMBL" id="VVN35744.1"/>
    </source>
</evidence>
<dbReference type="AlphaFoldDB" id="A0A5E6X4V6"/>
<dbReference type="InterPro" id="IPR036102">
    <property type="entry name" value="OsmC/Ohrsf"/>
</dbReference>
<organism evidence="2">
    <name type="scientific">Pseudomonas fluorescens</name>
    <dbReference type="NCBI Taxonomy" id="294"/>
    <lineage>
        <taxon>Bacteria</taxon>
        <taxon>Pseudomonadati</taxon>
        <taxon>Pseudomonadota</taxon>
        <taxon>Gammaproteobacteria</taxon>
        <taxon>Pseudomonadales</taxon>
        <taxon>Pseudomonadaceae</taxon>
        <taxon>Pseudomonas</taxon>
    </lineage>
</organism>
<dbReference type="InterPro" id="IPR003718">
    <property type="entry name" value="OsmC/Ohr_fam"/>
</dbReference>
<name>A0A5E6X4V6_PSEFL</name>
<accession>A0A5E6X4V6</accession>
<dbReference type="Gene3D" id="3.30.300.20">
    <property type="match status" value="1"/>
</dbReference>
<evidence type="ECO:0000313" key="1">
    <source>
        <dbReference type="EMBL" id="CAK9890098.1"/>
    </source>
</evidence>
<evidence type="ECO:0000313" key="3">
    <source>
        <dbReference type="Proteomes" id="UP000326595"/>
    </source>
</evidence>
<dbReference type="Proteomes" id="UP000326595">
    <property type="component" value="Chromosome"/>
</dbReference>
<dbReference type="InterPro" id="IPR052924">
    <property type="entry name" value="OsmC/Ohr_hydroprdx_reductase"/>
</dbReference>
<protein>
    <recommendedName>
        <fullName evidence="4">Osmotically inducible protein C</fullName>
    </recommendedName>
</protein>
<proteinExistence type="predicted"/>